<evidence type="ECO:0000256" key="13">
    <source>
        <dbReference type="ARBA" id="ARBA00023053"/>
    </source>
</evidence>
<dbReference type="AlphaFoldDB" id="A0A1Q3FRM9"/>
<feature type="transmembrane region" description="Helical" evidence="17">
    <location>
        <begin position="200"/>
        <end position="219"/>
    </location>
</feature>
<feature type="transmembrane region" description="Helical" evidence="17">
    <location>
        <begin position="225"/>
        <end position="243"/>
    </location>
</feature>
<feature type="transmembrane region" description="Helical" evidence="17">
    <location>
        <begin position="366"/>
        <end position="389"/>
    </location>
</feature>
<evidence type="ECO:0000259" key="18">
    <source>
        <dbReference type="Pfam" id="PF01699"/>
    </source>
</evidence>
<evidence type="ECO:0000256" key="14">
    <source>
        <dbReference type="ARBA" id="ARBA00023065"/>
    </source>
</evidence>
<keyword evidence="12 17" id="KW-1133">Transmembrane helix</keyword>
<keyword evidence="3" id="KW-0813">Transport</keyword>
<dbReference type="GO" id="GO:0005262">
    <property type="term" value="F:calcium channel activity"/>
    <property type="evidence" value="ECO:0007669"/>
    <property type="project" value="TreeGrafter"/>
</dbReference>
<dbReference type="Gene3D" id="1.20.1420.30">
    <property type="entry name" value="NCX, central ion-binding region"/>
    <property type="match status" value="2"/>
</dbReference>
<dbReference type="NCBIfam" id="TIGR00367">
    <property type="entry name" value="calcium/sodium antiporter"/>
    <property type="match status" value="1"/>
</dbReference>
<evidence type="ECO:0000256" key="16">
    <source>
        <dbReference type="ARBA" id="ARBA00023201"/>
    </source>
</evidence>
<feature type="transmembrane region" description="Helical" evidence="17">
    <location>
        <begin position="436"/>
        <end position="454"/>
    </location>
</feature>
<evidence type="ECO:0000313" key="19">
    <source>
        <dbReference type="EMBL" id="JAV30083.1"/>
    </source>
</evidence>
<keyword evidence="10" id="KW-0769">Symport</keyword>
<evidence type="ECO:0000256" key="10">
    <source>
        <dbReference type="ARBA" id="ARBA00022847"/>
    </source>
</evidence>
<keyword evidence="4" id="KW-0050">Antiport</keyword>
<evidence type="ECO:0000256" key="11">
    <source>
        <dbReference type="ARBA" id="ARBA00022958"/>
    </source>
</evidence>
<feature type="transmembrane region" description="Helical" evidence="17">
    <location>
        <begin position="474"/>
        <end position="496"/>
    </location>
</feature>
<evidence type="ECO:0000256" key="2">
    <source>
        <dbReference type="ARBA" id="ARBA00005364"/>
    </source>
</evidence>
<sequence>MKPLEFCTAALLTVLCSKRVNSVFVPITHQSQEVHVQRLLNESSSLEELDALEDRTSIDFAPGANESQSPLICVLTTSMDDLPQDLFSKTQRLQGAILLHFFAAVYFFIILAYICSEYFLPSVECICEDLHLSEDVAAATFMATATSMPEFFTNTISTLVVDSDMGLGTILGSMLFNTLGVAALVGILTKSHVKLDWWPLTRDSIIVMIAISSLVSCLWDERVYWYESVVFVVLYVLYFLVMFQNDRMKRIATDLIETRWNLCTRLEDPQVDDEFTERKRSSRKYSVAVLGEAINTTLELPAAKRGVSRRCSIPPFVPTEEPAANKMKLLKVSTGSWLAVVWWIYSWPFRLLIHFTIPDASVHRKWYPLTFFMCILWIGGTSYVVFWMMSIIGETFEVPETVMGLTFLAFGGCMPEAVSAVTVIRKGNGAMGVSNSLGANTLAILFSLGLPWFIRNMMEGGATTGAYIEINSYGMQYSVFGLFLAVGILYAVLFASKYTLRKLVGIALMGGYLLIVSFMILVELDVFFPSKNIC</sequence>
<dbReference type="GO" id="GO:0008273">
    <property type="term" value="F:calcium, potassium:sodium antiporter activity"/>
    <property type="evidence" value="ECO:0007669"/>
    <property type="project" value="TreeGrafter"/>
</dbReference>
<dbReference type="FunFam" id="1.20.1420.30:FF:000009">
    <property type="entry name" value="sodium/potassium/calcium exchanger 5 isoform X2"/>
    <property type="match status" value="1"/>
</dbReference>
<keyword evidence="15 17" id="KW-0472">Membrane</keyword>
<dbReference type="PANTHER" id="PTHR10846:SF2">
    <property type="entry name" value="RE48874P"/>
    <property type="match status" value="1"/>
</dbReference>
<dbReference type="InterPro" id="IPR004837">
    <property type="entry name" value="NaCa_Exmemb"/>
</dbReference>
<feature type="transmembrane region" description="Helical" evidence="17">
    <location>
        <begin position="503"/>
        <end position="522"/>
    </location>
</feature>
<evidence type="ECO:0000256" key="1">
    <source>
        <dbReference type="ARBA" id="ARBA00004141"/>
    </source>
</evidence>
<dbReference type="PANTHER" id="PTHR10846">
    <property type="entry name" value="SODIUM/POTASSIUM/CALCIUM EXCHANGER"/>
    <property type="match status" value="1"/>
</dbReference>
<evidence type="ECO:0000256" key="3">
    <source>
        <dbReference type="ARBA" id="ARBA00022448"/>
    </source>
</evidence>
<dbReference type="EMBL" id="GFDL01004962">
    <property type="protein sequence ID" value="JAV30083.1"/>
    <property type="molecule type" value="Transcribed_RNA"/>
</dbReference>
<feature type="transmembrane region" description="Helical" evidence="17">
    <location>
        <begin position="96"/>
        <end position="114"/>
    </location>
</feature>
<evidence type="ECO:0000256" key="12">
    <source>
        <dbReference type="ARBA" id="ARBA00022989"/>
    </source>
</evidence>
<keyword evidence="7 17" id="KW-0812">Transmembrane</keyword>
<evidence type="ECO:0000256" key="15">
    <source>
        <dbReference type="ARBA" id="ARBA00023136"/>
    </source>
</evidence>
<evidence type="ECO:0000256" key="5">
    <source>
        <dbReference type="ARBA" id="ARBA00022538"/>
    </source>
</evidence>
<dbReference type="InterPro" id="IPR004481">
    <property type="entry name" value="K/Na/Ca-exchanger"/>
</dbReference>
<evidence type="ECO:0000256" key="6">
    <source>
        <dbReference type="ARBA" id="ARBA00022568"/>
    </source>
</evidence>
<keyword evidence="8" id="KW-0732">Signal</keyword>
<organism evidence="19">
    <name type="scientific">Culex tarsalis</name>
    <name type="common">Encephalitis mosquito</name>
    <dbReference type="NCBI Taxonomy" id="7177"/>
    <lineage>
        <taxon>Eukaryota</taxon>
        <taxon>Metazoa</taxon>
        <taxon>Ecdysozoa</taxon>
        <taxon>Arthropoda</taxon>
        <taxon>Hexapoda</taxon>
        <taxon>Insecta</taxon>
        <taxon>Pterygota</taxon>
        <taxon>Neoptera</taxon>
        <taxon>Endopterygota</taxon>
        <taxon>Diptera</taxon>
        <taxon>Nematocera</taxon>
        <taxon>Culicoidea</taxon>
        <taxon>Culicidae</taxon>
        <taxon>Culicinae</taxon>
        <taxon>Culicini</taxon>
        <taxon>Culex</taxon>
        <taxon>Culex</taxon>
    </lineage>
</organism>
<keyword evidence="14" id="KW-0406">Ion transport</keyword>
<protein>
    <submittedName>
        <fullName evidence="19">Putative k+-dependent ca2+/na+ exchanger nckx1</fullName>
    </submittedName>
</protein>
<comment type="subcellular location">
    <subcellularLocation>
        <location evidence="1">Membrane</location>
        <topology evidence="1">Multi-pass membrane protein</topology>
    </subcellularLocation>
</comment>
<evidence type="ECO:0000256" key="7">
    <source>
        <dbReference type="ARBA" id="ARBA00022692"/>
    </source>
</evidence>
<dbReference type="InterPro" id="IPR044880">
    <property type="entry name" value="NCX_ion-bd_dom_sf"/>
</dbReference>
<keyword evidence="6" id="KW-0109">Calcium transport</keyword>
<evidence type="ECO:0000256" key="8">
    <source>
        <dbReference type="ARBA" id="ARBA00022729"/>
    </source>
</evidence>
<feature type="domain" description="Sodium/calcium exchanger membrane region" evidence="18">
    <location>
        <begin position="101"/>
        <end position="243"/>
    </location>
</feature>
<evidence type="ECO:0000256" key="9">
    <source>
        <dbReference type="ARBA" id="ARBA00022837"/>
    </source>
</evidence>
<accession>A0A1Q3FRM9</accession>
<dbReference type="GO" id="GO:0006874">
    <property type="term" value="P:intracellular calcium ion homeostasis"/>
    <property type="evidence" value="ECO:0007669"/>
    <property type="project" value="TreeGrafter"/>
</dbReference>
<dbReference type="Pfam" id="PF01699">
    <property type="entry name" value="Na_Ca_ex"/>
    <property type="match status" value="2"/>
</dbReference>
<dbReference type="GO" id="GO:0005886">
    <property type="term" value="C:plasma membrane"/>
    <property type="evidence" value="ECO:0007669"/>
    <property type="project" value="TreeGrafter"/>
</dbReference>
<feature type="transmembrane region" description="Helical" evidence="17">
    <location>
        <begin position="401"/>
        <end position="424"/>
    </location>
</feature>
<keyword evidence="13" id="KW-0915">Sodium</keyword>
<keyword evidence="16" id="KW-0739">Sodium transport</keyword>
<comment type="similarity">
    <text evidence="2">Belongs to the Ca(2+):cation antiporter (CaCA) (TC 2.A.19) family. SLC24A subfamily.</text>
</comment>
<name>A0A1Q3FRM9_CULTA</name>
<dbReference type="GO" id="GO:0015293">
    <property type="term" value="F:symporter activity"/>
    <property type="evidence" value="ECO:0007669"/>
    <property type="project" value="UniProtKB-KW"/>
</dbReference>
<evidence type="ECO:0000256" key="17">
    <source>
        <dbReference type="SAM" id="Phobius"/>
    </source>
</evidence>
<reference evidence="19" key="1">
    <citation type="submission" date="2017-01" db="EMBL/GenBank/DDBJ databases">
        <title>A deep insight into the sialotranscriptome of adult male and female Cluex tarsalis mosquitoes.</title>
        <authorList>
            <person name="Ribeiro J.M."/>
            <person name="Moreira F."/>
            <person name="Bernard K.A."/>
            <person name="Calvo E."/>
        </authorList>
    </citation>
    <scope>NUCLEOTIDE SEQUENCE</scope>
    <source>
        <strain evidence="19">Kern County</strain>
        <tissue evidence="19">Salivary glands</tissue>
    </source>
</reference>
<keyword evidence="11" id="KW-0630">Potassium</keyword>
<keyword evidence="5" id="KW-0633">Potassium transport</keyword>
<evidence type="ECO:0000256" key="4">
    <source>
        <dbReference type="ARBA" id="ARBA00022449"/>
    </source>
</evidence>
<proteinExistence type="inferred from homology"/>
<keyword evidence="9" id="KW-0106">Calcium</keyword>
<feature type="domain" description="Sodium/calcium exchanger membrane region" evidence="18">
    <location>
        <begin position="367"/>
        <end position="520"/>
    </location>
</feature>
<feature type="transmembrane region" description="Helical" evidence="17">
    <location>
        <begin position="167"/>
        <end position="188"/>
    </location>
</feature>